<protein>
    <submittedName>
        <fullName evidence="7">RagB/SusD family nutrient uptake outer membrane protein</fullName>
    </submittedName>
</protein>
<keyword evidence="3" id="KW-0732">Signal</keyword>
<evidence type="ECO:0000256" key="4">
    <source>
        <dbReference type="ARBA" id="ARBA00023136"/>
    </source>
</evidence>
<keyword evidence="4" id="KW-0472">Membrane</keyword>
<reference evidence="7" key="1">
    <citation type="submission" date="2020-10" db="EMBL/GenBank/DDBJ databases">
        <authorList>
            <person name="Gilroy R."/>
        </authorList>
    </citation>
    <scope>NUCLEOTIDE SEQUENCE</scope>
    <source>
        <strain evidence="7">2478</strain>
    </source>
</reference>
<comment type="similarity">
    <text evidence="2">Belongs to the SusD family.</text>
</comment>
<evidence type="ECO:0000256" key="2">
    <source>
        <dbReference type="ARBA" id="ARBA00006275"/>
    </source>
</evidence>
<feature type="domain" description="RagB/SusD" evidence="6">
    <location>
        <begin position="283"/>
        <end position="637"/>
    </location>
</feature>
<dbReference type="Gene3D" id="1.25.40.390">
    <property type="match status" value="1"/>
</dbReference>
<sequence>MQKNILKSIAGLVAASLAATGCFDMEEHPFTMLSPDNYFTDESSVKQVIANIYAQEQGDLSEFYWYAQELTADQIAWRSWNGGSWGWDSADKFVLSTHTWTPLSNYVNRIWSGAWTAIGLCNNFIADINSVGPEGVGLSQEKFDAYIAEVRTFRVYCFYNIFEVFGGVIPLSISADTETLPQSACAGTTFEEGCRKVCDWMLSELDETNGLLPVNGSVNRCTQAMNRMLKMRILLNSEIFTGEPRFDECKLLAKDIIDGKYGTYSLADNYQEIYSANNDTECKEIIFAFSSDRTYNTKSTNMRNGPFMNYTFASYFDCITVHSGWNCCAVTPSFDNSSNFYDQCVETVTDGEEVTYSIKAEMYDKEQAVCFLDPPYNDKLGAVRERFDPRDIRLVKPYFNGASPTDWGGIFMEGVIRDHYGTGDVQLADADRNGMPLVYVDQIGNFQGKGNHPLQVVENPRWGETNSGIRAAKYPYYTEASGLDMAAADVVEFRLAEVYYTYAECLLREGNAEEAKKWVNDVRKRYFSPEDWENGTTLADGRVLVGAKDQAPRGFSSEFDMDRMLSEWGLEFFDEGHRRRTDLRRFDKFTQGQWWFFGRATETGYDLPAKRDRKYEWFPLPDKALTANPGLVQNPYYN</sequence>
<dbReference type="SUPFAM" id="SSF48452">
    <property type="entry name" value="TPR-like"/>
    <property type="match status" value="1"/>
</dbReference>
<name>A0A9D9ITP8_9BACT</name>
<keyword evidence="5" id="KW-0998">Cell outer membrane</keyword>
<dbReference type="AlphaFoldDB" id="A0A9D9ITP8"/>
<organism evidence="7 8">
    <name type="scientific">Candidatus Cryptobacteroides excrementipullorum</name>
    <dbReference type="NCBI Taxonomy" id="2840761"/>
    <lineage>
        <taxon>Bacteria</taxon>
        <taxon>Pseudomonadati</taxon>
        <taxon>Bacteroidota</taxon>
        <taxon>Bacteroidia</taxon>
        <taxon>Bacteroidales</taxon>
        <taxon>Candidatus Cryptobacteroides</taxon>
    </lineage>
</organism>
<accession>A0A9D9ITP8</accession>
<gene>
    <name evidence="7" type="ORF">IAB80_07275</name>
</gene>
<evidence type="ECO:0000256" key="3">
    <source>
        <dbReference type="ARBA" id="ARBA00022729"/>
    </source>
</evidence>
<dbReference type="Pfam" id="PF07980">
    <property type="entry name" value="SusD_RagB"/>
    <property type="match status" value="1"/>
</dbReference>
<evidence type="ECO:0000256" key="1">
    <source>
        <dbReference type="ARBA" id="ARBA00004442"/>
    </source>
</evidence>
<dbReference type="Proteomes" id="UP000823771">
    <property type="component" value="Unassembled WGS sequence"/>
</dbReference>
<dbReference type="InterPro" id="IPR011990">
    <property type="entry name" value="TPR-like_helical_dom_sf"/>
</dbReference>
<evidence type="ECO:0000256" key="5">
    <source>
        <dbReference type="ARBA" id="ARBA00023237"/>
    </source>
</evidence>
<proteinExistence type="inferred from homology"/>
<reference evidence="7" key="2">
    <citation type="journal article" date="2021" name="PeerJ">
        <title>Extensive microbial diversity within the chicken gut microbiome revealed by metagenomics and culture.</title>
        <authorList>
            <person name="Gilroy R."/>
            <person name="Ravi A."/>
            <person name="Getino M."/>
            <person name="Pursley I."/>
            <person name="Horton D.L."/>
            <person name="Alikhan N.F."/>
            <person name="Baker D."/>
            <person name="Gharbi K."/>
            <person name="Hall N."/>
            <person name="Watson M."/>
            <person name="Adriaenssens E.M."/>
            <person name="Foster-Nyarko E."/>
            <person name="Jarju S."/>
            <person name="Secka A."/>
            <person name="Antonio M."/>
            <person name="Oren A."/>
            <person name="Chaudhuri R.R."/>
            <person name="La Ragione R."/>
            <person name="Hildebrand F."/>
            <person name="Pallen M.J."/>
        </authorList>
    </citation>
    <scope>NUCLEOTIDE SEQUENCE</scope>
    <source>
        <strain evidence="7">2478</strain>
    </source>
</reference>
<comment type="caution">
    <text evidence="7">The sequence shown here is derived from an EMBL/GenBank/DDBJ whole genome shotgun (WGS) entry which is preliminary data.</text>
</comment>
<dbReference type="InterPro" id="IPR012944">
    <property type="entry name" value="SusD_RagB_dom"/>
</dbReference>
<dbReference type="EMBL" id="JADILZ010000065">
    <property type="protein sequence ID" value="MBO8478672.1"/>
    <property type="molecule type" value="Genomic_DNA"/>
</dbReference>
<evidence type="ECO:0000259" key="6">
    <source>
        <dbReference type="Pfam" id="PF07980"/>
    </source>
</evidence>
<evidence type="ECO:0000313" key="8">
    <source>
        <dbReference type="Proteomes" id="UP000823771"/>
    </source>
</evidence>
<dbReference type="PROSITE" id="PS51257">
    <property type="entry name" value="PROKAR_LIPOPROTEIN"/>
    <property type="match status" value="1"/>
</dbReference>
<dbReference type="GO" id="GO:0009279">
    <property type="term" value="C:cell outer membrane"/>
    <property type="evidence" value="ECO:0007669"/>
    <property type="project" value="UniProtKB-SubCell"/>
</dbReference>
<evidence type="ECO:0000313" key="7">
    <source>
        <dbReference type="EMBL" id="MBO8478672.1"/>
    </source>
</evidence>
<comment type="subcellular location">
    <subcellularLocation>
        <location evidence="1">Cell outer membrane</location>
    </subcellularLocation>
</comment>